<dbReference type="Gene3D" id="3.40.190.10">
    <property type="entry name" value="Periplasmic binding protein-like II"/>
    <property type="match status" value="2"/>
</dbReference>
<reference evidence="2 3" key="1">
    <citation type="submission" date="2014-03" db="EMBL/GenBank/DDBJ databases">
        <title>Genomics of Bifidobacteria.</title>
        <authorList>
            <person name="Ventura M."/>
            <person name="Milani C."/>
            <person name="Lugli G.A."/>
        </authorList>
    </citation>
    <scope>NUCLEOTIDE SEQUENCE [LARGE SCALE GENOMIC DNA]</scope>
    <source>
        <strain evidence="2 3">DSM 22767</strain>
    </source>
</reference>
<dbReference type="AlphaFoldDB" id="A0A086ZEL9"/>
<dbReference type="PROSITE" id="PS51257">
    <property type="entry name" value="PROKAR_LIPOPROTEIN"/>
    <property type="match status" value="1"/>
</dbReference>
<evidence type="ECO:0000313" key="3">
    <source>
        <dbReference type="Proteomes" id="UP000029096"/>
    </source>
</evidence>
<proteinExistence type="predicted"/>
<evidence type="ECO:0000256" key="1">
    <source>
        <dbReference type="SAM" id="SignalP"/>
    </source>
</evidence>
<accession>A0A086ZEL9</accession>
<gene>
    <name evidence="2" type="ORF">BBOH_1229</name>
</gene>
<evidence type="ECO:0000313" key="2">
    <source>
        <dbReference type="EMBL" id="KFI44969.1"/>
    </source>
</evidence>
<name>A0A086ZEL9_9BIFI</name>
<dbReference type="EMBL" id="JGYP01000004">
    <property type="protein sequence ID" value="KFI44969.1"/>
    <property type="molecule type" value="Genomic_DNA"/>
</dbReference>
<dbReference type="Proteomes" id="UP000029096">
    <property type="component" value="Unassembled WGS sequence"/>
</dbReference>
<keyword evidence="3" id="KW-1185">Reference proteome</keyword>
<comment type="caution">
    <text evidence="2">The sequence shown here is derived from an EMBL/GenBank/DDBJ whole genome shotgun (WGS) entry which is preliminary data.</text>
</comment>
<dbReference type="RefSeq" id="WP_179855861.1">
    <property type="nucleotide sequence ID" value="NZ_JGYP01000004.1"/>
</dbReference>
<feature type="signal peptide" evidence="1">
    <location>
        <begin position="1"/>
        <end position="25"/>
    </location>
</feature>
<protein>
    <submittedName>
        <fullName evidence="2">Putative extracellular solute-binding protein</fullName>
    </submittedName>
</protein>
<sequence length="590" mass="64460">MISRRKTVMSVAAAVSMAMMFAGCGAGGNSADQKDDGSMMTVTVYDDLANYQGVQKGWFAKLVKDKFNMKLNYISPNVAGGGSTLFDTRSAAGNLGDIIITGYGSGRGSKLVRAKLIDDMTPYLSGMSNIKKHKDATDALNRQIGQKSGVWAIPGSVSTRKPTVAGEGLEPTFGPYVRWDLYKAIGYPEINTLEDLLPVMKGMQDKARAESGDNSIYAMSLFKDWDGNMMNNVKQPACYYGYDEMGFVLAKADGSDFESITQKDGIYDRVLKFFNEAQRQGLVDPESTTQNYDTMNTKYKNGKVLFSFWPWLGQAAYNTNENRAAGKGFMIAPLKDQKIFSYGATPNGGTTMIALGSKARNKQRLVKFIDWLYSSEGVYDSGAQTGGAAGPKDLNWTVKDGKPVLTDFGSKVLNGGKANVPTKWGSGSYTDGISQLNFPTELVSDIDPGTGYSFNATLWPSEIEKANDSPLNKDWSEHMGGAKTTMEYLEKNKMIDIAPGATYVQPDEDSRISTLRGSVKTEIVNDSWKAVFAKSDDEFQKIVDGMRTQTDGLGMKQVLDFDMKNAKDQDKARKAIVREYSKSGADAASK</sequence>
<dbReference type="eggNOG" id="COG1653">
    <property type="taxonomic scope" value="Bacteria"/>
</dbReference>
<feature type="chain" id="PRO_5038529234" evidence="1">
    <location>
        <begin position="26"/>
        <end position="590"/>
    </location>
</feature>
<dbReference type="STRING" id="1437606.BBOH_1229"/>
<organism evidence="2 3">
    <name type="scientific">Bifidobacterium bohemicum DSM 22767</name>
    <dbReference type="NCBI Taxonomy" id="1437606"/>
    <lineage>
        <taxon>Bacteria</taxon>
        <taxon>Bacillati</taxon>
        <taxon>Actinomycetota</taxon>
        <taxon>Actinomycetes</taxon>
        <taxon>Bifidobacteriales</taxon>
        <taxon>Bifidobacteriaceae</taxon>
        <taxon>Bifidobacterium</taxon>
    </lineage>
</organism>
<dbReference type="SUPFAM" id="SSF53850">
    <property type="entry name" value="Periplasmic binding protein-like II"/>
    <property type="match status" value="1"/>
</dbReference>
<keyword evidence="1" id="KW-0732">Signal</keyword>